<comment type="caution">
    <text evidence="2">The sequence shown here is derived from an EMBL/GenBank/DDBJ whole genome shotgun (WGS) entry which is preliminary data.</text>
</comment>
<feature type="chain" id="PRO_5017963366" evidence="1">
    <location>
        <begin position="19"/>
        <end position="68"/>
    </location>
</feature>
<dbReference type="AlphaFoldDB" id="A0A3M7RJM0"/>
<accession>A0A3M7RJM0</accession>
<name>A0A3M7RJM0_BRAPC</name>
<proteinExistence type="predicted"/>
<gene>
    <name evidence="2" type="ORF">BpHYR1_043932</name>
</gene>
<dbReference type="EMBL" id="REGN01003226">
    <property type="protein sequence ID" value="RNA23741.1"/>
    <property type="molecule type" value="Genomic_DNA"/>
</dbReference>
<evidence type="ECO:0000256" key="1">
    <source>
        <dbReference type="SAM" id="SignalP"/>
    </source>
</evidence>
<keyword evidence="3" id="KW-1185">Reference proteome</keyword>
<organism evidence="2 3">
    <name type="scientific">Brachionus plicatilis</name>
    <name type="common">Marine rotifer</name>
    <name type="synonym">Brachionus muelleri</name>
    <dbReference type="NCBI Taxonomy" id="10195"/>
    <lineage>
        <taxon>Eukaryota</taxon>
        <taxon>Metazoa</taxon>
        <taxon>Spiralia</taxon>
        <taxon>Gnathifera</taxon>
        <taxon>Rotifera</taxon>
        <taxon>Eurotatoria</taxon>
        <taxon>Monogononta</taxon>
        <taxon>Pseudotrocha</taxon>
        <taxon>Ploima</taxon>
        <taxon>Brachionidae</taxon>
        <taxon>Brachionus</taxon>
    </lineage>
</organism>
<evidence type="ECO:0000313" key="2">
    <source>
        <dbReference type="EMBL" id="RNA23741.1"/>
    </source>
</evidence>
<keyword evidence="1" id="KW-0732">Signal</keyword>
<feature type="signal peptide" evidence="1">
    <location>
        <begin position="1"/>
        <end position="18"/>
    </location>
</feature>
<evidence type="ECO:0000313" key="3">
    <source>
        <dbReference type="Proteomes" id="UP000276133"/>
    </source>
</evidence>
<dbReference type="Proteomes" id="UP000276133">
    <property type="component" value="Unassembled WGS sequence"/>
</dbReference>
<protein>
    <submittedName>
        <fullName evidence="2">Uncharacterized protein</fullName>
    </submittedName>
</protein>
<reference evidence="2 3" key="1">
    <citation type="journal article" date="2018" name="Sci. Rep.">
        <title>Genomic signatures of local adaptation to the degree of environmental predictability in rotifers.</title>
        <authorList>
            <person name="Franch-Gras L."/>
            <person name="Hahn C."/>
            <person name="Garcia-Roger E.M."/>
            <person name="Carmona M.J."/>
            <person name="Serra M."/>
            <person name="Gomez A."/>
        </authorList>
    </citation>
    <scope>NUCLEOTIDE SEQUENCE [LARGE SCALE GENOMIC DNA]</scope>
    <source>
        <strain evidence="2">HYR1</strain>
    </source>
</reference>
<sequence>MVWHILTVCFLFLSCIERKRLFKALKIIFSCVEEFFNLCLRVYVNKNKLNQSATKYDALCCTLFLTLV</sequence>